<dbReference type="InterPro" id="IPR012677">
    <property type="entry name" value="Nucleotide-bd_a/b_plait_sf"/>
</dbReference>
<keyword evidence="1" id="KW-0175">Coiled coil</keyword>
<reference evidence="3" key="2">
    <citation type="submission" date="2025-08" db="UniProtKB">
        <authorList>
            <consortium name="RefSeq"/>
        </authorList>
    </citation>
    <scope>IDENTIFICATION</scope>
    <source>
        <tissue evidence="3">Leaf</tissue>
    </source>
</reference>
<evidence type="ECO:0000313" key="2">
    <source>
        <dbReference type="Proteomes" id="UP000694864"/>
    </source>
</evidence>
<dbReference type="GeneID" id="104752442"/>
<proteinExistence type="predicted"/>
<feature type="coiled-coil region" evidence="1">
    <location>
        <begin position="28"/>
        <end position="55"/>
    </location>
</feature>
<dbReference type="SUPFAM" id="SSF54928">
    <property type="entry name" value="RNA-binding domain, RBD"/>
    <property type="match status" value="1"/>
</dbReference>
<sequence>MDKDISEEMFCIHSRSKGESDDSVVAILKKQKKEIDEITKSLKEMSEVIKTLQDNSLTKADLEDILSKEKETPNKMVEPIVECCFEIGGAEGNNLDTIFVRGFDCSFPRDVIKSTLEKHFASCGKITRVFVPIECHTGSPLGFVT</sequence>
<evidence type="ECO:0000256" key="1">
    <source>
        <dbReference type="SAM" id="Coils"/>
    </source>
</evidence>
<keyword evidence="2" id="KW-1185">Reference proteome</keyword>
<protein>
    <submittedName>
        <fullName evidence="3">Uncharacterized protein LOC104752442</fullName>
    </submittedName>
</protein>
<dbReference type="Proteomes" id="UP000694864">
    <property type="component" value="Chromosome 2"/>
</dbReference>
<reference evidence="2" key="1">
    <citation type="journal article" date="2014" name="Nat. Commun.">
        <title>The emerging biofuel crop Camelina sativa retains a highly undifferentiated hexaploid genome structure.</title>
        <authorList>
            <person name="Kagale S."/>
            <person name="Koh C."/>
            <person name="Nixon J."/>
            <person name="Bollina V."/>
            <person name="Clarke W.E."/>
            <person name="Tuteja R."/>
            <person name="Spillane C."/>
            <person name="Robinson S.J."/>
            <person name="Links M.G."/>
            <person name="Clarke C."/>
            <person name="Higgins E.E."/>
            <person name="Huebert T."/>
            <person name="Sharpe A.G."/>
            <person name="Parkin I.A."/>
        </authorList>
    </citation>
    <scope>NUCLEOTIDE SEQUENCE [LARGE SCALE GENOMIC DNA]</scope>
    <source>
        <strain evidence="2">cv. DH55</strain>
    </source>
</reference>
<dbReference type="Gene3D" id="3.30.70.330">
    <property type="match status" value="1"/>
</dbReference>
<accession>A0ABM0WLP8</accession>
<dbReference type="RefSeq" id="XP_010472883.1">
    <property type="nucleotide sequence ID" value="XM_010474581.1"/>
</dbReference>
<gene>
    <name evidence="3" type="primary">LOC104752442</name>
</gene>
<name>A0ABM0WLP8_CAMSA</name>
<evidence type="ECO:0000313" key="3">
    <source>
        <dbReference type="RefSeq" id="XP_010472883.1"/>
    </source>
</evidence>
<dbReference type="InterPro" id="IPR035979">
    <property type="entry name" value="RBD_domain_sf"/>
</dbReference>
<organism evidence="2 3">
    <name type="scientific">Camelina sativa</name>
    <name type="common">False flax</name>
    <name type="synonym">Myagrum sativum</name>
    <dbReference type="NCBI Taxonomy" id="90675"/>
    <lineage>
        <taxon>Eukaryota</taxon>
        <taxon>Viridiplantae</taxon>
        <taxon>Streptophyta</taxon>
        <taxon>Embryophyta</taxon>
        <taxon>Tracheophyta</taxon>
        <taxon>Spermatophyta</taxon>
        <taxon>Magnoliopsida</taxon>
        <taxon>eudicotyledons</taxon>
        <taxon>Gunneridae</taxon>
        <taxon>Pentapetalae</taxon>
        <taxon>rosids</taxon>
        <taxon>malvids</taxon>
        <taxon>Brassicales</taxon>
        <taxon>Brassicaceae</taxon>
        <taxon>Camelineae</taxon>
        <taxon>Camelina</taxon>
    </lineage>
</organism>